<evidence type="ECO:0000313" key="2">
    <source>
        <dbReference type="EMBL" id="CAJ0596385.1"/>
    </source>
</evidence>
<comment type="caution">
    <text evidence="2">The sequence shown here is derived from an EMBL/GenBank/DDBJ whole genome shotgun (WGS) entry which is preliminary data.</text>
</comment>
<keyword evidence="3" id="KW-1185">Reference proteome</keyword>
<protein>
    <submittedName>
        <fullName evidence="2">Uncharacterized protein</fullName>
    </submittedName>
</protein>
<proteinExistence type="predicted"/>
<dbReference type="AlphaFoldDB" id="A0AA36GQM0"/>
<name>A0AA36GQM0_CYLNA</name>
<sequence>MSFEFINAICDLIALFFVFQLRYVDVQIIRGAGHHVYADSPTSFNEVVHTIVNEQEKLSQSNEHSEAQSAEEAAS</sequence>
<organism evidence="2 3">
    <name type="scientific">Cylicocyclus nassatus</name>
    <name type="common">Nematode worm</name>
    <dbReference type="NCBI Taxonomy" id="53992"/>
    <lineage>
        <taxon>Eukaryota</taxon>
        <taxon>Metazoa</taxon>
        <taxon>Ecdysozoa</taxon>
        <taxon>Nematoda</taxon>
        <taxon>Chromadorea</taxon>
        <taxon>Rhabditida</taxon>
        <taxon>Rhabditina</taxon>
        <taxon>Rhabditomorpha</taxon>
        <taxon>Strongyloidea</taxon>
        <taxon>Strongylidae</taxon>
        <taxon>Cylicocyclus</taxon>
    </lineage>
</organism>
<feature type="compositionally biased region" description="Low complexity" evidence="1">
    <location>
        <begin position="59"/>
        <end position="75"/>
    </location>
</feature>
<reference evidence="2" key="1">
    <citation type="submission" date="2023-07" db="EMBL/GenBank/DDBJ databases">
        <authorList>
            <consortium name="CYATHOMIX"/>
        </authorList>
    </citation>
    <scope>NUCLEOTIDE SEQUENCE</scope>
    <source>
        <strain evidence="2">N/A</strain>
    </source>
</reference>
<evidence type="ECO:0000256" key="1">
    <source>
        <dbReference type="SAM" id="MobiDB-lite"/>
    </source>
</evidence>
<evidence type="ECO:0000313" key="3">
    <source>
        <dbReference type="Proteomes" id="UP001176961"/>
    </source>
</evidence>
<gene>
    <name evidence="2" type="ORF">CYNAS_LOCUS8368</name>
</gene>
<dbReference type="Proteomes" id="UP001176961">
    <property type="component" value="Unassembled WGS sequence"/>
</dbReference>
<accession>A0AA36GQM0</accession>
<feature type="region of interest" description="Disordered" evidence="1">
    <location>
        <begin position="56"/>
        <end position="75"/>
    </location>
</feature>
<dbReference type="EMBL" id="CATQJL010000112">
    <property type="protein sequence ID" value="CAJ0596385.1"/>
    <property type="molecule type" value="Genomic_DNA"/>
</dbReference>